<reference evidence="1" key="2">
    <citation type="journal article" date="2015" name="Fish Shellfish Immunol.">
        <title>Early steps in the European eel (Anguilla anguilla)-Vibrio vulnificus interaction in the gills: Role of the RtxA13 toxin.</title>
        <authorList>
            <person name="Callol A."/>
            <person name="Pajuelo D."/>
            <person name="Ebbesson L."/>
            <person name="Teles M."/>
            <person name="MacKenzie S."/>
            <person name="Amaro C."/>
        </authorList>
    </citation>
    <scope>NUCLEOTIDE SEQUENCE</scope>
</reference>
<name>A0A0E9Q2M5_ANGAN</name>
<dbReference type="AlphaFoldDB" id="A0A0E9Q2M5"/>
<proteinExistence type="predicted"/>
<organism evidence="1">
    <name type="scientific">Anguilla anguilla</name>
    <name type="common">European freshwater eel</name>
    <name type="synonym">Muraena anguilla</name>
    <dbReference type="NCBI Taxonomy" id="7936"/>
    <lineage>
        <taxon>Eukaryota</taxon>
        <taxon>Metazoa</taxon>
        <taxon>Chordata</taxon>
        <taxon>Craniata</taxon>
        <taxon>Vertebrata</taxon>
        <taxon>Euteleostomi</taxon>
        <taxon>Actinopterygii</taxon>
        <taxon>Neopterygii</taxon>
        <taxon>Teleostei</taxon>
        <taxon>Anguilliformes</taxon>
        <taxon>Anguillidae</taxon>
        <taxon>Anguilla</taxon>
    </lineage>
</organism>
<dbReference type="EMBL" id="GBXM01097830">
    <property type="protein sequence ID" value="JAH10747.1"/>
    <property type="molecule type" value="Transcribed_RNA"/>
</dbReference>
<sequence>MASMCDDAMCLYHTQLPAHVFNCFLDKLQSCPY</sequence>
<evidence type="ECO:0000313" key="1">
    <source>
        <dbReference type="EMBL" id="JAH10747.1"/>
    </source>
</evidence>
<accession>A0A0E9Q2M5</accession>
<protein>
    <submittedName>
        <fullName evidence="1">Uncharacterized protein</fullName>
    </submittedName>
</protein>
<reference evidence="1" key="1">
    <citation type="submission" date="2014-11" db="EMBL/GenBank/DDBJ databases">
        <authorList>
            <person name="Amaro Gonzalez C."/>
        </authorList>
    </citation>
    <scope>NUCLEOTIDE SEQUENCE</scope>
</reference>